<evidence type="ECO:0000313" key="1">
    <source>
        <dbReference type="EMBL" id="GAL07959.1"/>
    </source>
</evidence>
<dbReference type="AlphaFoldDB" id="A0A090R1H2"/>
<reference evidence="1 2" key="1">
    <citation type="journal article" date="2014" name="Genome Announc.">
        <title>Draft Genome Sequences of Two Vibrionaceae Species, Vibrio ponticus C121 and Photobacterium aphoticum C119, Isolated as Coral Reef Microbiota.</title>
        <authorList>
            <person name="Al-saari N."/>
            <person name="Meirelles P.M."/>
            <person name="Mino S."/>
            <person name="Suda W."/>
            <person name="Oshima K."/>
            <person name="Hattori M."/>
            <person name="Ohkuma M."/>
            <person name="Thompson F.L."/>
            <person name="Gomez-Gil B."/>
            <person name="Sawabe T."/>
            <person name="Sawabe T."/>
        </authorList>
    </citation>
    <scope>NUCLEOTIDE SEQUENCE [LARGE SCALE GENOMIC DNA]</scope>
    <source>
        <strain evidence="1 2">JCM 19237</strain>
    </source>
</reference>
<organism evidence="1 2">
    <name type="scientific">Photobacterium aphoticum</name>
    <dbReference type="NCBI Taxonomy" id="754436"/>
    <lineage>
        <taxon>Bacteria</taxon>
        <taxon>Pseudomonadati</taxon>
        <taxon>Pseudomonadota</taxon>
        <taxon>Gammaproteobacteria</taxon>
        <taxon>Vibrionales</taxon>
        <taxon>Vibrionaceae</taxon>
        <taxon>Photobacterium</taxon>
    </lineage>
</organism>
<accession>A0A090R1H2</accession>
<comment type="caution">
    <text evidence="1">The sequence shown here is derived from an EMBL/GenBank/DDBJ whole genome shotgun (WGS) entry which is preliminary data.</text>
</comment>
<dbReference type="Proteomes" id="UP000029227">
    <property type="component" value="Unassembled WGS sequence"/>
</dbReference>
<proteinExistence type="predicted"/>
<dbReference type="EMBL" id="BBMN01000020">
    <property type="protein sequence ID" value="GAL07959.1"/>
    <property type="molecule type" value="Genomic_DNA"/>
</dbReference>
<gene>
    <name evidence="1" type="ORF">JCM19237_339</name>
</gene>
<sequence>MSTATISSNLQDAKLLNRYYDRRALSSLPQNKATFQFGRIQWASDLVDLIDGKPVLRPIPNDLERLENVFLTNDAVYTYANGIIYIRCTVQTGALPEGEQHSFSACGILDDAGGLIGVGITPPVWLYKERGMVVEFEIRTNIG</sequence>
<name>A0A090R1H2_9GAMM</name>
<protein>
    <submittedName>
        <fullName evidence="1">Uncharacterized protein</fullName>
    </submittedName>
</protein>
<dbReference type="STRING" id="754436.JCM19237_339"/>
<evidence type="ECO:0000313" key="2">
    <source>
        <dbReference type="Proteomes" id="UP000029227"/>
    </source>
</evidence>